<comment type="similarity">
    <text evidence="7">Belongs to the methyl-accepting chemotaxis (MCP) protein family.</text>
</comment>
<dbReference type="SMART" id="SM00304">
    <property type="entry name" value="HAMP"/>
    <property type="match status" value="2"/>
</dbReference>
<dbReference type="SUPFAM" id="SSF158472">
    <property type="entry name" value="HAMP domain-like"/>
    <property type="match status" value="1"/>
</dbReference>
<dbReference type="Gene3D" id="1.10.287.950">
    <property type="entry name" value="Methyl-accepting chemotaxis protein"/>
    <property type="match status" value="1"/>
</dbReference>
<evidence type="ECO:0000256" key="8">
    <source>
        <dbReference type="PROSITE-ProRule" id="PRU00284"/>
    </source>
</evidence>
<dbReference type="PANTHER" id="PTHR43531:SF11">
    <property type="entry name" value="METHYL-ACCEPTING CHEMOTAXIS PROTEIN 3"/>
    <property type="match status" value="1"/>
</dbReference>
<evidence type="ECO:0000259" key="13">
    <source>
        <dbReference type="PROSITE" id="PS50885"/>
    </source>
</evidence>
<keyword evidence="8" id="KW-0807">Transducer</keyword>
<comment type="caution">
    <text evidence="14">The sequence shown here is derived from an EMBL/GenBank/DDBJ whole genome shotgun (WGS) entry which is preliminary data.</text>
</comment>
<organism evidence="14 15">
    <name type="scientific">Sphingomonas echinoides</name>
    <dbReference type="NCBI Taxonomy" id="59803"/>
    <lineage>
        <taxon>Bacteria</taxon>
        <taxon>Pseudomonadati</taxon>
        <taxon>Pseudomonadota</taxon>
        <taxon>Alphaproteobacteria</taxon>
        <taxon>Sphingomonadales</taxon>
        <taxon>Sphingomonadaceae</taxon>
        <taxon>Sphingomonas</taxon>
    </lineage>
</organism>
<dbReference type="Gene3D" id="3.30.450.20">
    <property type="entry name" value="PAS domain"/>
    <property type="match status" value="1"/>
</dbReference>
<keyword evidence="4 11" id="KW-0812">Transmembrane</keyword>
<keyword evidence="9" id="KW-0175">Coiled coil</keyword>
<dbReference type="InterPro" id="IPR033480">
    <property type="entry name" value="sCache_2"/>
</dbReference>
<evidence type="ECO:0000256" key="6">
    <source>
        <dbReference type="ARBA" id="ARBA00023136"/>
    </source>
</evidence>
<feature type="domain" description="Methyl-accepting transducer" evidence="12">
    <location>
        <begin position="334"/>
        <end position="563"/>
    </location>
</feature>
<dbReference type="Pfam" id="PF17200">
    <property type="entry name" value="sCache_2"/>
    <property type="match status" value="1"/>
</dbReference>
<evidence type="ECO:0000256" key="2">
    <source>
        <dbReference type="ARBA" id="ARBA00022475"/>
    </source>
</evidence>
<keyword evidence="6 11" id="KW-0472">Membrane</keyword>
<dbReference type="SMART" id="SM00283">
    <property type="entry name" value="MA"/>
    <property type="match status" value="1"/>
</dbReference>
<dbReference type="PROSITE" id="PS50885">
    <property type="entry name" value="HAMP"/>
    <property type="match status" value="2"/>
</dbReference>
<dbReference type="Proteomes" id="UP001279660">
    <property type="component" value="Unassembled WGS sequence"/>
</dbReference>
<evidence type="ECO:0000256" key="5">
    <source>
        <dbReference type="ARBA" id="ARBA00022989"/>
    </source>
</evidence>
<evidence type="ECO:0000313" key="14">
    <source>
        <dbReference type="EMBL" id="MDX5983717.1"/>
    </source>
</evidence>
<feature type="compositionally biased region" description="Low complexity" evidence="10">
    <location>
        <begin position="587"/>
        <end position="601"/>
    </location>
</feature>
<name>A0ABU4PIM4_9SPHN</name>
<keyword evidence="3" id="KW-0145">Chemotaxis</keyword>
<dbReference type="Pfam" id="PF00015">
    <property type="entry name" value="MCPsignal"/>
    <property type="match status" value="1"/>
</dbReference>
<evidence type="ECO:0000256" key="1">
    <source>
        <dbReference type="ARBA" id="ARBA00004651"/>
    </source>
</evidence>
<keyword evidence="15" id="KW-1185">Reference proteome</keyword>
<feature type="domain" description="HAMP" evidence="13">
    <location>
        <begin position="214"/>
        <end position="267"/>
    </location>
</feature>
<comment type="subcellular location">
    <subcellularLocation>
        <location evidence="1">Cell membrane</location>
        <topology evidence="1">Multi-pass membrane protein</topology>
    </subcellularLocation>
</comment>
<feature type="coiled-coil region" evidence="9">
    <location>
        <begin position="461"/>
        <end position="488"/>
    </location>
</feature>
<evidence type="ECO:0000256" key="9">
    <source>
        <dbReference type="SAM" id="Coils"/>
    </source>
</evidence>
<gene>
    <name evidence="14" type="ORF">SIL82_05545</name>
</gene>
<dbReference type="InterPro" id="IPR051310">
    <property type="entry name" value="MCP_chemotaxis"/>
</dbReference>
<dbReference type="EMBL" id="JAWXXV010000001">
    <property type="protein sequence ID" value="MDX5983717.1"/>
    <property type="molecule type" value="Genomic_DNA"/>
</dbReference>
<feature type="domain" description="HAMP" evidence="13">
    <location>
        <begin position="286"/>
        <end position="329"/>
    </location>
</feature>
<evidence type="ECO:0000256" key="10">
    <source>
        <dbReference type="SAM" id="MobiDB-lite"/>
    </source>
</evidence>
<evidence type="ECO:0000313" key="15">
    <source>
        <dbReference type="Proteomes" id="UP001279660"/>
    </source>
</evidence>
<sequence>MNFLTQVKIGKRLLIIGAASLLGLALVLILSVNQLNSALRQGFNERTKQTLEVAYSQLQRFQAEEQAGRMTHEQAQATAKEAIRTMRFGKDSYFFILDTNYRMILHPVKPEKQGKIVRDEKDADGRTHYQTMVETALSPAGAGFVDYNFKLPDGSGSKPKISYVRVFKPWGWVVATGVFNSEINEAVARSAWNLAIVVVLILAALAAVILTISNSITAPLKHITTRMGSLAEGDTQAEIPGTERGDELGGMARALLVFRDNAIAKSFAEAVQAKSDADQKAIVSLLSEKLEALSEGDLTSTLHDGVPADYVALSNNFNTALANLRDLIGVLAEGSMRIETGSHEIAAASDDLARRTESNAASLEETSAALSQMNTRLRSSAEAADRTVTSAQQAIGVVGSGRSTAEQATAAMIRVSDSARGIDSVIEGLDKIAFQTRVLAMNAAVEAGRAGEAGRGFAVVADLVSALAMRAEEEARRAREQLTATQTDIVVAVDAVKNVDNVLQQISGSVEQVHEFVESMANDNRAQSSTISEIASAVNAMDHSTQQNAAMVEQTSAAARNLAGEVATLSRQSARFNVGSDSSAGMRKPAPVASRPRPSAKTAPPPIAARAQTAANADWASF</sequence>
<dbReference type="Pfam" id="PF00672">
    <property type="entry name" value="HAMP"/>
    <property type="match status" value="1"/>
</dbReference>
<dbReference type="InterPro" id="IPR004089">
    <property type="entry name" value="MCPsignal_dom"/>
</dbReference>
<evidence type="ECO:0000256" key="4">
    <source>
        <dbReference type="ARBA" id="ARBA00022692"/>
    </source>
</evidence>
<keyword evidence="5 11" id="KW-1133">Transmembrane helix</keyword>
<feature type="transmembrane region" description="Helical" evidence="11">
    <location>
        <begin position="12"/>
        <end position="32"/>
    </location>
</feature>
<dbReference type="InterPro" id="IPR003660">
    <property type="entry name" value="HAMP_dom"/>
</dbReference>
<evidence type="ECO:0000256" key="3">
    <source>
        <dbReference type="ARBA" id="ARBA00022500"/>
    </source>
</evidence>
<protein>
    <submittedName>
        <fullName evidence="14">Methyl-accepting chemotaxis protein</fullName>
    </submittedName>
</protein>
<dbReference type="Gene3D" id="1.10.8.500">
    <property type="entry name" value="HAMP domain in histidine kinase"/>
    <property type="match status" value="1"/>
</dbReference>
<dbReference type="RefSeq" id="WP_010404566.1">
    <property type="nucleotide sequence ID" value="NZ_JAWXXV010000001.1"/>
</dbReference>
<reference evidence="14 15" key="1">
    <citation type="submission" date="2023-11" db="EMBL/GenBank/DDBJ databases">
        <title>MicrobeMod: A computational toolkit for identifying prokaryotic methylation and restriction-modification with nanopore sequencing.</title>
        <authorList>
            <person name="Crits-Christoph A."/>
            <person name="Kang S.C."/>
            <person name="Lee H."/>
            <person name="Ostrov N."/>
        </authorList>
    </citation>
    <scope>NUCLEOTIDE SEQUENCE [LARGE SCALE GENOMIC DNA]</scope>
    <source>
        <strain evidence="14 15">ATCC 14820</strain>
    </source>
</reference>
<feature type="transmembrane region" description="Helical" evidence="11">
    <location>
        <begin position="191"/>
        <end position="212"/>
    </location>
</feature>
<evidence type="ECO:0000259" key="12">
    <source>
        <dbReference type="PROSITE" id="PS50111"/>
    </source>
</evidence>
<dbReference type="SMART" id="SM01049">
    <property type="entry name" value="Cache_2"/>
    <property type="match status" value="1"/>
</dbReference>
<evidence type="ECO:0000256" key="7">
    <source>
        <dbReference type="ARBA" id="ARBA00029447"/>
    </source>
</evidence>
<proteinExistence type="inferred from homology"/>
<keyword evidence="2" id="KW-1003">Cell membrane</keyword>
<accession>A0ABU4PIM4</accession>
<dbReference type="PROSITE" id="PS50111">
    <property type="entry name" value="CHEMOTAXIS_TRANSDUC_2"/>
    <property type="match status" value="1"/>
</dbReference>
<dbReference type="PANTHER" id="PTHR43531">
    <property type="entry name" value="PROTEIN ICFG"/>
    <property type="match status" value="1"/>
</dbReference>
<feature type="region of interest" description="Disordered" evidence="10">
    <location>
        <begin position="577"/>
        <end position="622"/>
    </location>
</feature>
<evidence type="ECO:0000256" key="11">
    <source>
        <dbReference type="SAM" id="Phobius"/>
    </source>
</evidence>
<dbReference type="SUPFAM" id="SSF58104">
    <property type="entry name" value="Methyl-accepting chemotaxis protein (MCP) signaling domain"/>
    <property type="match status" value="1"/>
</dbReference>